<keyword evidence="4" id="KW-1185">Reference proteome</keyword>
<dbReference type="EMBL" id="CP038462">
    <property type="protein sequence ID" value="QCC76354.1"/>
    <property type="molecule type" value="Genomic_DNA"/>
</dbReference>
<name>A0A4P7U9R5_9ACTN</name>
<dbReference type="InterPro" id="IPR024787">
    <property type="entry name" value="EcsC"/>
</dbReference>
<protein>
    <recommendedName>
        <fullName evidence="5">EcsC family protein</fullName>
    </recommendedName>
</protein>
<proteinExistence type="predicted"/>
<reference evidence="2 3" key="1">
    <citation type="journal article" date="2008" name="Int. J. Syst. Evol. Microbiol.">
        <title>Nocardioides daphniae sp. nov., isolated from Daphnia cucullata (Crustacea: Cladocera).</title>
        <authorList>
            <person name="Toth E.M."/>
            <person name="Keki Z."/>
            <person name="Homonnay Z.G."/>
            <person name="Borsodi A.K."/>
            <person name="Marialigeti K."/>
            <person name="Schumann P."/>
        </authorList>
    </citation>
    <scope>NUCLEOTIDE SEQUENCE [LARGE SCALE GENOMIC DNA]</scope>
    <source>
        <strain evidence="2 3">JCM 16608</strain>
    </source>
</reference>
<evidence type="ECO:0000313" key="3">
    <source>
        <dbReference type="Proteomes" id="UP000297025"/>
    </source>
</evidence>
<reference evidence="2" key="4">
    <citation type="submission" date="2019-03" db="EMBL/GenBank/DDBJ databases">
        <authorList>
            <person name="Huang Y."/>
        </authorList>
    </citation>
    <scope>NUCLEOTIDE SEQUENCE</scope>
    <source>
        <strain evidence="2">JCM 16608</strain>
    </source>
</reference>
<dbReference type="OrthoDB" id="3250773at2"/>
<evidence type="ECO:0000313" key="1">
    <source>
        <dbReference type="EMBL" id="GGD07638.1"/>
    </source>
</evidence>
<dbReference type="AlphaFoldDB" id="A0A4P7U9R5"/>
<reference evidence="4" key="3">
    <citation type="journal article" date="2019" name="Int. J. Syst. Evol. Microbiol.">
        <title>The Global Catalogue of Microorganisms (GCM) 10K type strain sequencing project: providing services to taxonomists for standard genome sequencing and annotation.</title>
        <authorList>
            <consortium name="The Broad Institute Genomics Platform"/>
            <consortium name="The Broad Institute Genome Sequencing Center for Infectious Disease"/>
            <person name="Wu L."/>
            <person name="Ma J."/>
        </authorList>
    </citation>
    <scope>NUCLEOTIDE SEQUENCE [LARGE SCALE GENOMIC DNA]</scope>
    <source>
        <strain evidence="4">CCM 7403</strain>
    </source>
</reference>
<dbReference type="KEGG" id="ndp:E2C04_02480"/>
<evidence type="ECO:0000313" key="2">
    <source>
        <dbReference type="EMBL" id="QCC76354.1"/>
    </source>
</evidence>
<dbReference type="RefSeq" id="WP_135831403.1">
    <property type="nucleotide sequence ID" value="NZ_BMCK01000001.1"/>
</dbReference>
<gene>
    <name evidence="2" type="ORF">E2C04_02480</name>
    <name evidence="1" type="ORF">GCM10007231_02940</name>
</gene>
<accession>A0A4P7U9R5</accession>
<reference evidence="1" key="2">
    <citation type="journal article" date="2014" name="Int. J. Syst. Evol. Microbiol.">
        <title>Complete genome of a new Firmicutes species belonging to the dominant human colonic microbiota ('Ruminococcus bicirculans') reveals two chromosomes and a selective capacity to utilize plant glucans.</title>
        <authorList>
            <consortium name="NISC Comparative Sequencing Program"/>
            <person name="Wegmann U."/>
            <person name="Louis P."/>
            <person name="Goesmann A."/>
            <person name="Henrissat B."/>
            <person name="Duncan S.H."/>
            <person name="Flint H.J."/>
        </authorList>
    </citation>
    <scope>NUCLEOTIDE SEQUENCE</scope>
    <source>
        <strain evidence="1">CCM 7403</strain>
    </source>
</reference>
<evidence type="ECO:0008006" key="5">
    <source>
        <dbReference type="Google" id="ProtNLM"/>
    </source>
</evidence>
<reference evidence="1" key="5">
    <citation type="submission" date="2024-05" db="EMBL/GenBank/DDBJ databases">
        <authorList>
            <person name="Sun Q."/>
            <person name="Sedlacek I."/>
        </authorList>
    </citation>
    <scope>NUCLEOTIDE SEQUENCE</scope>
    <source>
        <strain evidence="1">CCM 7403</strain>
    </source>
</reference>
<evidence type="ECO:0000313" key="4">
    <source>
        <dbReference type="Proteomes" id="UP000630594"/>
    </source>
</evidence>
<dbReference type="Proteomes" id="UP000297025">
    <property type="component" value="Chromosome"/>
</dbReference>
<dbReference type="Proteomes" id="UP000630594">
    <property type="component" value="Unassembled WGS sequence"/>
</dbReference>
<dbReference type="EMBL" id="BMCK01000001">
    <property type="protein sequence ID" value="GGD07638.1"/>
    <property type="molecule type" value="Genomic_DNA"/>
</dbReference>
<sequence>MDNRSDMSTYETQAWSDLHVFWERKTSRRGLPPKVDHAVGAASSKAKEVASTAGGYISDHTPDVVKTAGGFVVGAALEPTVKGVLGLLELVTETVQELTNPATVIDYHRASGREVGSVADLAALDLEHLDGFTRRFSLQARAIGAVEGGAMGALTFIPVAGSVAAIGADLVVMHALSTAVATRASHAYGLDPTKESERHHLERMLTKAWVAQAPKTGAVKGANDAFKAGAGRVRWSEKFRNDHRIAAATERLLKQMGNGQHVPIQKVVAKMPAIGVVTSAGINSTVLASLAKTSVRYGQTVHLSRKYGLPMPPGLGSGPLTLPS</sequence>
<organism evidence="2 3">
    <name type="scientific">Nocardioides daphniae</name>
    <dbReference type="NCBI Taxonomy" id="402297"/>
    <lineage>
        <taxon>Bacteria</taxon>
        <taxon>Bacillati</taxon>
        <taxon>Actinomycetota</taxon>
        <taxon>Actinomycetes</taxon>
        <taxon>Propionibacteriales</taxon>
        <taxon>Nocardioidaceae</taxon>
        <taxon>Nocardioides</taxon>
    </lineage>
</organism>
<dbReference type="Pfam" id="PF12787">
    <property type="entry name" value="EcsC"/>
    <property type="match status" value="1"/>
</dbReference>